<dbReference type="InterPro" id="IPR027417">
    <property type="entry name" value="P-loop_NTPase"/>
</dbReference>
<dbReference type="KEGG" id="slaa:EUU25_06815"/>
<dbReference type="Proteomes" id="UP000428803">
    <property type="component" value="Chromosome"/>
</dbReference>
<organism evidence="1 2">
    <name type="scientific">Sphingorhabdus lacus</name>
    <dbReference type="NCBI Taxonomy" id="392610"/>
    <lineage>
        <taxon>Bacteria</taxon>
        <taxon>Pseudomonadati</taxon>
        <taxon>Pseudomonadota</taxon>
        <taxon>Alphaproteobacteria</taxon>
        <taxon>Sphingomonadales</taxon>
        <taxon>Sphingomonadaceae</taxon>
        <taxon>Sphingorhabdus</taxon>
    </lineage>
</organism>
<dbReference type="PROSITE" id="PS00675">
    <property type="entry name" value="SIGMA54_INTERACT_1"/>
    <property type="match status" value="1"/>
</dbReference>
<reference evidence="2" key="1">
    <citation type="submission" date="2019-01" db="EMBL/GenBank/DDBJ databases">
        <title>Sphingorhabdus lacus sp.nov., isolated from an oligotrophic freshwater lake.</title>
        <authorList>
            <person name="Park M."/>
        </authorList>
    </citation>
    <scope>NUCLEOTIDE SEQUENCE [LARGE SCALE GENOMIC DNA]</scope>
    <source>
        <strain evidence="2">IMCC1753</strain>
    </source>
</reference>
<name>A0A6I6L8E2_9SPHN</name>
<dbReference type="Pfam" id="PF05621">
    <property type="entry name" value="TniB"/>
    <property type="match status" value="1"/>
</dbReference>
<dbReference type="Gene3D" id="3.40.50.300">
    <property type="entry name" value="P-loop containing nucleotide triphosphate hydrolases"/>
    <property type="match status" value="1"/>
</dbReference>
<dbReference type="EMBL" id="CP035733">
    <property type="protein sequence ID" value="QGY80357.1"/>
    <property type="molecule type" value="Genomic_DNA"/>
</dbReference>
<proteinExistence type="predicted"/>
<accession>A0A6I6L8E2</accession>
<dbReference type="AlphaFoldDB" id="A0A6I6L8E2"/>
<gene>
    <name evidence="1" type="ORF">EUU25_06815</name>
</gene>
<keyword evidence="2" id="KW-1185">Reference proteome</keyword>
<evidence type="ECO:0000313" key="2">
    <source>
        <dbReference type="Proteomes" id="UP000428803"/>
    </source>
</evidence>
<dbReference type="SUPFAM" id="SSF52540">
    <property type="entry name" value="P-loop containing nucleoside triphosphate hydrolases"/>
    <property type="match status" value="1"/>
</dbReference>
<protein>
    <submittedName>
        <fullName evidence="1">Uncharacterized protein</fullName>
    </submittedName>
</protein>
<sequence length="340" mass="38396">MQRSDRRMAKHSTINWDTFPKDKRLERVADIFVDRTSTQNIEKRLAKIRSDRLIAAEPTCMIITGETGVGKTTFLKRYRDMHGAEYRDENNNIVRPVFYLSLQARSTPLTTAQQMVSQLVSPTVAKGGLKNLTDLVKHHLLAQRVELVICDEFQHIVKSGGSISTYQAAEWVKEVVKDTRVPFVMAGMPGHDGVAAIIDNNDQLKSLTPFRTAITPFEYDSVVLRDDFRQFLAEVDNKLPFNSFSYLGQPSQRTDQDVMISGISDGIYSITHGYLRPLNLLLREAAEIAIDNDHSRIEVTDLRDAVEELALLSDWCQAPNPFKLMSNIYDESDEDVASAA</sequence>
<evidence type="ECO:0000313" key="1">
    <source>
        <dbReference type="EMBL" id="QGY80357.1"/>
    </source>
</evidence>
<dbReference type="InterPro" id="IPR008868">
    <property type="entry name" value="TniB"/>
</dbReference>
<dbReference type="InterPro" id="IPR025662">
    <property type="entry name" value="Sigma_54_int_dom_ATP-bd_1"/>
</dbReference>